<dbReference type="RefSeq" id="XP_013758102.1">
    <property type="nucleotide sequence ID" value="XM_013902648.1"/>
</dbReference>
<dbReference type="Proteomes" id="UP000054408">
    <property type="component" value="Unassembled WGS sequence"/>
</dbReference>
<evidence type="ECO:0000256" key="8">
    <source>
        <dbReference type="SAM" id="SignalP"/>
    </source>
</evidence>
<dbReference type="InterPro" id="IPR051136">
    <property type="entry name" value="Intracellular_Lectin-GPT"/>
</dbReference>
<accession>A0A0L0DAH9</accession>
<dbReference type="GO" id="GO:0005793">
    <property type="term" value="C:endoplasmic reticulum-Golgi intermediate compartment"/>
    <property type="evidence" value="ECO:0007669"/>
    <property type="project" value="TreeGrafter"/>
</dbReference>
<dbReference type="STRING" id="461836.A0A0L0DAH9"/>
<keyword evidence="5 7" id="KW-0472">Membrane</keyword>
<evidence type="ECO:0000256" key="6">
    <source>
        <dbReference type="SAM" id="MobiDB-lite"/>
    </source>
</evidence>
<evidence type="ECO:0000256" key="3">
    <source>
        <dbReference type="ARBA" id="ARBA00022729"/>
    </source>
</evidence>
<dbReference type="OrthoDB" id="270293at2759"/>
<dbReference type="Gene3D" id="2.60.120.200">
    <property type="match status" value="1"/>
</dbReference>
<dbReference type="InterPro" id="IPR013320">
    <property type="entry name" value="ConA-like_dom_sf"/>
</dbReference>
<evidence type="ECO:0000256" key="7">
    <source>
        <dbReference type="SAM" id="Phobius"/>
    </source>
</evidence>
<dbReference type="GO" id="GO:0030134">
    <property type="term" value="C:COPII-coated ER to Golgi transport vesicle"/>
    <property type="evidence" value="ECO:0007669"/>
    <property type="project" value="TreeGrafter"/>
</dbReference>
<gene>
    <name evidence="10" type="ORF">AMSG_05030</name>
</gene>
<feature type="region of interest" description="Disordered" evidence="6">
    <location>
        <begin position="257"/>
        <end position="280"/>
    </location>
</feature>
<keyword evidence="2 7" id="KW-0812">Transmembrane</keyword>
<dbReference type="PROSITE" id="PS51328">
    <property type="entry name" value="L_LECTIN_LIKE"/>
    <property type="match status" value="1"/>
</dbReference>
<dbReference type="GO" id="GO:0000139">
    <property type="term" value="C:Golgi membrane"/>
    <property type="evidence" value="ECO:0007669"/>
    <property type="project" value="TreeGrafter"/>
</dbReference>
<feature type="transmembrane region" description="Helical" evidence="7">
    <location>
        <begin position="301"/>
        <end position="325"/>
    </location>
</feature>
<evidence type="ECO:0000313" key="10">
    <source>
        <dbReference type="EMBL" id="KNC49071.1"/>
    </source>
</evidence>
<dbReference type="AlphaFoldDB" id="A0A0L0DAH9"/>
<dbReference type="EMBL" id="GL349453">
    <property type="protein sequence ID" value="KNC49071.1"/>
    <property type="molecule type" value="Genomic_DNA"/>
</dbReference>
<evidence type="ECO:0000256" key="5">
    <source>
        <dbReference type="ARBA" id="ARBA00023136"/>
    </source>
</evidence>
<dbReference type="PANTHER" id="PTHR12223">
    <property type="entry name" value="VESICULAR MANNOSE-BINDING LECTIN"/>
    <property type="match status" value="1"/>
</dbReference>
<dbReference type="Pfam" id="PF03388">
    <property type="entry name" value="Lectin_leg-like"/>
    <property type="match status" value="1"/>
</dbReference>
<dbReference type="eggNOG" id="KOG3839">
    <property type="taxonomic scope" value="Eukaryota"/>
</dbReference>
<feature type="signal peptide" evidence="8">
    <location>
        <begin position="1"/>
        <end position="20"/>
    </location>
</feature>
<dbReference type="OMA" id="WGAPARF"/>
<dbReference type="InterPro" id="IPR005052">
    <property type="entry name" value="Lectin_leg"/>
</dbReference>
<keyword evidence="3 8" id="KW-0732">Signal</keyword>
<feature type="chain" id="PRO_5005537347" evidence="8">
    <location>
        <begin position="21"/>
        <end position="333"/>
    </location>
</feature>
<feature type="domain" description="L-type lectin-like" evidence="9">
    <location>
        <begin position="34"/>
        <end position="257"/>
    </location>
</feature>
<dbReference type="GO" id="GO:0005789">
    <property type="term" value="C:endoplasmic reticulum membrane"/>
    <property type="evidence" value="ECO:0007669"/>
    <property type="project" value="TreeGrafter"/>
</dbReference>
<evidence type="ECO:0000256" key="1">
    <source>
        <dbReference type="ARBA" id="ARBA00004479"/>
    </source>
</evidence>
<dbReference type="GeneID" id="25564532"/>
<organism evidence="10 11">
    <name type="scientific">Thecamonas trahens ATCC 50062</name>
    <dbReference type="NCBI Taxonomy" id="461836"/>
    <lineage>
        <taxon>Eukaryota</taxon>
        <taxon>Apusozoa</taxon>
        <taxon>Apusomonadida</taxon>
        <taxon>Apusomonadidae</taxon>
        <taxon>Thecamonas</taxon>
    </lineage>
</organism>
<dbReference type="SUPFAM" id="SSF49899">
    <property type="entry name" value="Concanavalin A-like lectins/glucanases"/>
    <property type="match status" value="1"/>
</dbReference>
<sequence length="333" mass="36294">MRGVWAAVVVVLALVASCAAFSNPKWTTNPSGNRFKNAKFSFAAPFQFVAGSAIPHWEYGGSTLVMDDFVRLTPDRQSRSGWVYNVDQCFVHNWEAEVAFRLHGSGARVYGDGFAVWYRAEKASQVQGGPVFGLADKFKGLAVFVDTFDNNQDRANPLIQVMVGDGRTAYDTMDGTQTMLGQCSADVRGTAEPVRLRIRYEAGNLVVQYQLQPETEWKACVEVHNVDLPLGYHFGLSAATGDVADNHDIYSFGLQSGASPDREPQVLGSGENLVEGGKTGPAIQRRNRVRALESPPSSSSFGWVAAILIVLVLVGGVVAYVVYALSKDDKKRF</sequence>
<evidence type="ECO:0000256" key="2">
    <source>
        <dbReference type="ARBA" id="ARBA00022692"/>
    </source>
</evidence>
<dbReference type="PROSITE" id="PS51257">
    <property type="entry name" value="PROKAR_LIPOPROTEIN"/>
    <property type="match status" value="1"/>
</dbReference>
<keyword evidence="11" id="KW-1185">Reference proteome</keyword>
<evidence type="ECO:0000259" key="9">
    <source>
        <dbReference type="PROSITE" id="PS51328"/>
    </source>
</evidence>
<evidence type="ECO:0000313" key="11">
    <source>
        <dbReference type="Proteomes" id="UP000054408"/>
    </source>
</evidence>
<dbReference type="GO" id="GO:0005537">
    <property type="term" value="F:D-mannose binding"/>
    <property type="evidence" value="ECO:0007669"/>
    <property type="project" value="TreeGrafter"/>
</dbReference>
<dbReference type="GO" id="GO:0006888">
    <property type="term" value="P:endoplasmic reticulum to Golgi vesicle-mediated transport"/>
    <property type="evidence" value="ECO:0007669"/>
    <property type="project" value="TreeGrafter"/>
</dbReference>
<reference evidence="10 11" key="1">
    <citation type="submission" date="2010-05" db="EMBL/GenBank/DDBJ databases">
        <title>The Genome Sequence of Thecamonas trahens ATCC 50062.</title>
        <authorList>
            <consortium name="The Broad Institute Genome Sequencing Platform"/>
            <person name="Russ C."/>
            <person name="Cuomo C."/>
            <person name="Shea T."/>
            <person name="Young S.K."/>
            <person name="Zeng Q."/>
            <person name="Koehrsen M."/>
            <person name="Haas B."/>
            <person name="Borodovsky M."/>
            <person name="Guigo R."/>
            <person name="Alvarado L."/>
            <person name="Berlin A."/>
            <person name="Bochicchio J."/>
            <person name="Borenstein D."/>
            <person name="Chapman S."/>
            <person name="Chen Z."/>
            <person name="Freedman E."/>
            <person name="Gellesch M."/>
            <person name="Goldberg J."/>
            <person name="Griggs A."/>
            <person name="Gujja S."/>
            <person name="Heilman E."/>
            <person name="Heiman D."/>
            <person name="Hepburn T."/>
            <person name="Howarth C."/>
            <person name="Jen D."/>
            <person name="Larson L."/>
            <person name="Mehta T."/>
            <person name="Park D."/>
            <person name="Pearson M."/>
            <person name="Roberts A."/>
            <person name="Saif S."/>
            <person name="Shenoy N."/>
            <person name="Sisk P."/>
            <person name="Stolte C."/>
            <person name="Sykes S."/>
            <person name="Thomson T."/>
            <person name="Walk T."/>
            <person name="White J."/>
            <person name="Yandava C."/>
            <person name="Burger G."/>
            <person name="Gray M.W."/>
            <person name="Holland P.W.H."/>
            <person name="King N."/>
            <person name="Lang F.B.F."/>
            <person name="Roger A.J."/>
            <person name="Ruiz-Trillo I."/>
            <person name="Lander E."/>
            <person name="Nusbaum C."/>
        </authorList>
    </citation>
    <scope>NUCLEOTIDE SEQUENCE [LARGE SCALE GENOMIC DNA]</scope>
    <source>
        <strain evidence="10 11">ATCC 50062</strain>
    </source>
</reference>
<comment type="subcellular location">
    <subcellularLocation>
        <location evidence="1">Membrane</location>
        <topology evidence="1">Single-pass type I membrane protein</topology>
    </subcellularLocation>
</comment>
<name>A0A0L0DAH9_THETB</name>
<proteinExistence type="predicted"/>
<protein>
    <submittedName>
        <fullName evidence="10">Vesicular integral-membrane protein VIP36</fullName>
    </submittedName>
</protein>
<evidence type="ECO:0000256" key="4">
    <source>
        <dbReference type="ARBA" id="ARBA00022989"/>
    </source>
</evidence>
<dbReference type="PANTHER" id="PTHR12223:SF28">
    <property type="entry name" value="LECTIN, MANNOSE BINDING 1 LIKE"/>
    <property type="match status" value="1"/>
</dbReference>
<keyword evidence="4 7" id="KW-1133">Transmembrane helix</keyword>